<dbReference type="Gene3D" id="2.60.40.10">
    <property type="entry name" value="Immunoglobulins"/>
    <property type="match status" value="1"/>
</dbReference>
<gene>
    <name evidence="3" type="ORF">ATC70_006318</name>
</gene>
<dbReference type="GeneID" id="89950004"/>
<evidence type="ECO:0000259" key="2">
    <source>
        <dbReference type="Pfam" id="PF16561"/>
    </source>
</evidence>
<protein>
    <recommendedName>
        <fullName evidence="2">AMP-activated protein kinase glycogen-binding domain-containing protein</fullName>
    </recommendedName>
</protein>
<accession>A0AAN7D916</accession>
<dbReference type="PANTHER" id="PTHR10343">
    <property type="entry name" value="5'-AMP-ACTIVATED PROTEIN KINASE , BETA SUBUNIT"/>
    <property type="match status" value="1"/>
</dbReference>
<sequence>MPTQLHSQEGNELYHRTPEKSYKYSIFGVNKMMDFAYIPISNVERNNRGFFTEPQPKDPSYYRKGLIQLKIKEPIDVPVWTLSDDKVINEKPVIMNNHDNKNNNNNNKMSNNASSRTFVWPYDGSHVVLTGDFDHWKGSIEMTPVNGVFEAIVDNLDRSVDIEYKFIVDGKWCYDLNTDNVKDEGGNINNIIYAQE</sequence>
<dbReference type="AlphaFoldDB" id="A0AAN7D916"/>
<dbReference type="Proteomes" id="UP001304243">
    <property type="component" value="Unassembled WGS sequence"/>
</dbReference>
<comment type="similarity">
    <text evidence="1">Belongs to the 5'-AMP-activated protein kinase beta subunit family.</text>
</comment>
<name>A0AAN7D916_9FUNG</name>
<proteinExistence type="inferred from homology"/>
<dbReference type="SUPFAM" id="SSF81296">
    <property type="entry name" value="E set domains"/>
    <property type="match status" value="1"/>
</dbReference>
<dbReference type="InterPro" id="IPR050827">
    <property type="entry name" value="CRP1_MDG1_kinase"/>
</dbReference>
<comment type="caution">
    <text evidence="3">The sequence shown here is derived from an EMBL/GenBank/DDBJ whole genome shotgun (WGS) entry which is preliminary data.</text>
</comment>
<dbReference type="InterPro" id="IPR013783">
    <property type="entry name" value="Ig-like_fold"/>
</dbReference>
<dbReference type="PANTHER" id="PTHR10343:SF84">
    <property type="entry name" value="5'-AMP-ACTIVATED PROTEIN KINASE SUBUNIT BETA-1"/>
    <property type="match status" value="1"/>
</dbReference>
<evidence type="ECO:0000313" key="4">
    <source>
        <dbReference type="Proteomes" id="UP001304243"/>
    </source>
</evidence>
<evidence type="ECO:0000313" key="3">
    <source>
        <dbReference type="EMBL" id="KAK4510146.1"/>
    </source>
</evidence>
<evidence type="ECO:0000256" key="1">
    <source>
        <dbReference type="ARBA" id="ARBA00010926"/>
    </source>
</evidence>
<dbReference type="CDD" id="cd02859">
    <property type="entry name" value="E_set_AMPKbeta_like_N"/>
    <property type="match status" value="1"/>
</dbReference>
<reference evidence="3 4" key="1">
    <citation type="submission" date="2022-11" db="EMBL/GenBank/DDBJ databases">
        <title>Mucor velutinosus strain NIH1002 WGS.</title>
        <authorList>
            <person name="Subramanian P."/>
            <person name="Mullikin J.C."/>
            <person name="Segre J.A."/>
            <person name="Zelazny A.M."/>
        </authorList>
    </citation>
    <scope>NUCLEOTIDE SEQUENCE [LARGE SCALE GENOMIC DNA]</scope>
    <source>
        <strain evidence="3 4">NIH1002</strain>
    </source>
</reference>
<keyword evidence="4" id="KW-1185">Reference proteome</keyword>
<dbReference type="EMBL" id="JASEJX010000034">
    <property type="protein sequence ID" value="KAK4510146.1"/>
    <property type="molecule type" value="Genomic_DNA"/>
</dbReference>
<dbReference type="InterPro" id="IPR032640">
    <property type="entry name" value="AMPK1_CBM"/>
</dbReference>
<dbReference type="RefSeq" id="XP_064676812.1">
    <property type="nucleotide sequence ID" value="XM_064825594.1"/>
</dbReference>
<feature type="domain" description="AMP-activated protein kinase glycogen-binding" evidence="2">
    <location>
        <begin position="117"/>
        <end position="194"/>
    </location>
</feature>
<dbReference type="Pfam" id="PF16561">
    <property type="entry name" value="AMPK1_CBM"/>
    <property type="match status" value="1"/>
</dbReference>
<organism evidence="3 4">
    <name type="scientific">Mucor velutinosus</name>
    <dbReference type="NCBI Taxonomy" id="708070"/>
    <lineage>
        <taxon>Eukaryota</taxon>
        <taxon>Fungi</taxon>
        <taxon>Fungi incertae sedis</taxon>
        <taxon>Mucoromycota</taxon>
        <taxon>Mucoromycotina</taxon>
        <taxon>Mucoromycetes</taxon>
        <taxon>Mucorales</taxon>
        <taxon>Mucorineae</taxon>
        <taxon>Mucoraceae</taxon>
        <taxon>Mucor</taxon>
    </lineage>
</organism>
<dbReference type="InterPro" id="IPR014756">
    <property type="entry name" value="Ig_E-set"/>
</dbReference>